<evidence type="ECO:0000256" key="1">
    <source>
        <dbReference type="ARBA" id="ARBA00004604"/>
    </source>
</evidence>
<dbReference type="InterPro" id="IPR013792">
    <property type="entry name" value="RNA3'P_cycl/enolpyr_Trfase_a/b"/>
</dbReference>
<dbReference type="PANTHER" id="PTHR11096:SF1">
    <property type="entry name" value="RNA 3'-TERMINAL PHOSPHATE CYCLASE-LIKE PROTEIN"/>
    <property type="match status" value="1"/>
</dbReference>
<comment type="subcellular location">
    <subcellularLocation>
        <location evidence="1">Nucleus</location>
        <location evidence="1">Nucleolus</location>
    </subcellularLocation>
</comment>
<gene>
    <name evidence="8" type="primary">LOC100204508</name>
</gene>
<evidence type="ECO:0000259" key="5">
    <source>
        <dbReference type="Pfam" id="PF01137"/>
    </source>
</evidence>
<evidence type="ECO:0000313" key="8">
    <source>
        <dbReference type="RefSeq" id="XP_065644333.1"/>
    </source>
</evidence>
<dbReference type="InterPro" id="IPR013791">
    <property type="entry name" value="RNA3'-term_phos_cycl_insert"/>
</dbReference>
<evidence type="ECO:0000256" key="4">
    <source>
        <dbReference type="ARBA" id="ARBA00023242"/>
    </source>
</evidence>
<dbReference type="InterPro" id="IPR023797">
    <property type="entry name" value="RNA3'_phos_cyclase_dom"/>
</dbReference>
<dbReference type="RefSeq" id="XP_065644333.1">
    <property type="nucleotide sequence ID" value="XM_065788261.1"/>
</dbReference>
<evidence type="ECO:0000313" key="7">
    <source>
        <dbReference type="Proteomes" id="UP001652625"/>
    </source>
</evidence>
<dbReference type="PANTHER" id="PTHR11096">
    <property type="entry name" value="RNA 3' TERMINAL PHOSPHATE CYCLASE"/>
    <property type="match status" value="1"/>
</dbReference>
<dbReference type="GeneID" id="100204508"/>
<comment type="similarity">
    <text evidence="2">Belongs to the RNA 3'-terminal cyclase family. Type 2 subfamily.</text>
</comment>
<evidence type="ECO:0000256" key="2">
    <source>
        <dbReference type="ARBA" id="ARBA00007089"/>
    </source>
</evidence>
<dbReference type="InterPro" id="IPR020719">
    <property type="entry name" value="RNA3'_term_phos_cycl-like_CS"/>
</dbReference>
<reference evidence="7" key="1">
    <citation type="submission" date="2025-05" db="UniProtKB">
        <authorList>
            <consortium name="RefSeq"/>
        </authorList>
    </citation>
    <scope>NUCLEOTIDE SEQUENCE [LARGE SCALE GENOMIC DNA]</scope>
</reference>
<keyword evidence="4" id="KW-0539">Nucleus</keyword>
<keyword evidence="7" id="KW-1185">Reference proteome</keyword>
<dbReference type="SUPFAM" id="SSF55205">
    <property type="entry name" value="EPT/RTPC-like"/>
    <property type="match status" value="1"/>
</dbReference>
<organism evidence="7 8">
    <name type="scientific">Hydra vulgaris</name>
    <name type="common">Hydra</name>
    <name type="synonym">Hydra attenuata</name>
    <dbReference type="NCBI Taxonomy" id="6087"/>
    <lineage>
        <taxon>Eukaryota</taxon>
        <taxon>Metazoa</taxon>
        <taxon>Cnidaria</taxon>
        <taxon>Hydrozoa</taxon>
        <taxon>Hydroidolina</taxon>
        <taxon>Anthoathecata</taxon>
        <taxon>Aplanulata</taxon>
        <taxon>Hydridae</taxon>
        <taxon>Hydra</taxon>
    </lineage>
</organism>
<feature type="domain" description="RNA 3'-terminal phosphate cyclase" evidence="5">
    <location>
        <begin position="14"/>
        <end position="344"/>
    </location>
</feature>
<dbReference type="Pfam" id="PF05189">
    <property type="entry name" value="RTC_insert"/>
    <property type="match status" value="1"/>
</dbReference>
<evidence type="ECO:0000256" key="3">
    <source>
        <dbReference type="ARBA" id="ARBA00022517"/>
    </source>
</evidence>
<dbReference type="PROSITE" id="PS01287">
    <property type="entry name" value="RTC"/>
    <property type="match status" value="1"/>
</dbReference>
<dbReference type="InterPro" id="IPR000228">
    <property type="entry name" value="RNA3'_term_phos_cyc"/>
</dbReference>
<feature type="domain" description="RNA 3'-terminal phosphate cyclase insert" evidence="6">
    <location>
        <begin position="186"/>
        <end position="290"/>
    </location>
</feature>
<accession>A0ABM4B658</accession>
<dbReference type="InterPro" id="IPR016443">
    <property type="entry name" value="RNA3'_term_phos_cyc_type_2"/>
</dbReference>
<dbReference type="PIRSF" id="PIRSF005378">
    <property type="entry name" value="RNA3'_term_phos_cycl_euk"/>
    <property type="match status" value="1"/>
</dbReference>
<dbReference type="Pfam" id="PF01137">
    <property type="entry name" value="RTC"/>
    <property type="match status" value="1"/>
</dbReference>
<dbReference type="Gene3D" id="3.30.360.20">
    <property type="entry name" value="RNA 3'-terminal phosphate cyclase, insert domain"/>
    <property type="match status" value="1"/>
</dbReference>
<dbReference type="CDD" id="cd00875">
    <property type="entry name" value="RNA_Cyclase_Class_I"/>
    <property type="match status" value="1"/>
</dbReference>
<evidence type="ECO:0000259" key="6">
    <source>
        <dbReference type="Pfam" id="PF05189"/>
    </source>
</evidence>
<keyword evidence="3" id="KW-0690">Ribosome biogenesis</keyword>
<dbReference type="Proteomes" id="UP001652625">
    <property type="component" value="Chromosome 01"/>
</dbReference>
<reference evidence="8" key="2">
    <citation type="submission" date="2025-08" db="UniProtKB">
        <authorList>
            <consortium name="RefSeq"/>
        </authorList>
    </citation>
    <scope>IDENTIFICATION</scope>
</reference>
<name>A0ABM4B658_HYDVU</name>
<dbReference type="InterPro" id="IPR037136">
    <property type="entry name" value="RNA3'_phos_cyclase_dom_sf"/>
</dbReference>
<proteinExistence type="inferred from homology"/>
<dbReference type="Gene3D" id="3.65.10.20">
    <property type="entry name" value="RNA 3'-terminal phosphate cyclase domain"/>
    <property type="match status" value="1"/>
</dbReference>
<dbReference type="NCBIfam" id="TIGR03400">
    <property type="entry name" value="18S_RNA_Rcl1p"/>
    <property type="match status" value="1"/>
</dbReference>
<sequence length="378" mass="41819">MTKTKTVLSSVKSYQGCNFFRQRLTLATLSGIAVRITDIRVNSDEPGIKEFEASFLRLLDKLTNGSKIEVSESGTSILYIPGLLIGGDFDHECSVERSIGYFLEGILPLAPFCKNPLNIIFKGVTNDKNDISVDNIKFVTLALMKKFGLDEGLELNIRKRGAKPEGGGEIQFKCPVRRKLQPLLFVDQGKFKRIRGTAYCMKVAPAFVNRLVDSSRSVLNKFLPDIYIYTDHAKGIHSGNSPGFGISLMVESTTGVMLCVDACSNEKGKEDAVTPEDLGKAAAFDLLQEVYAGGCVDSRHQSLALVYMALGQMDVSKIMLGCLTPYTVQFLRHMKDFFNIMYKIDPLRCEAEESRGSTEKYIISCMGVGYTNLNKTSL</sequence>
<dbReference type="InterPro" id="IPR036553">
    <property type="entry name" value="RPTC_insert"/>
</dbReference>
<protein>
    <submittedName>
        <fullName evidence="8">RNA 3'-terminal phosphate cyclase-like protein</fullName>
    </submittedName>
</protein>